<dbReference type="Proteomes" id="UP001596047">
    <property type="component" value="Unassembled WGS sequence"/>
</dbReference>
<comment type="caution">
    <text evidence="1">The sequence shown here is derived from an EMBL/GenBank/DDBJ whole genome shotgun (WGS) entry which is preliminary data.</text>
</comment>
<dbReference type="EMBL" id="JBHSOW010000030">
    <property type="protein sequence ID" value="MFC5649221.1"/>
    <property type="molecule type" value="Genomic_DNA"/>
</dbReference>
<keyword evidence="2" id="KW-1185">Reference proteome</keyword>
<dbReference type="InterPro" id="IPR024623">
    <property type="entry name" value="YtxH"/>
</dbReference>
<protein>
    <submittedName>
        <fullName evidence="1">YtxH domain-containing protein</fullName>
    </submittedName>
</protein>
<dbReference type="PANTHER" id="PTHR35792:SF1">
    <property type="entry name" value="SLL0268 PROTEIN"/>
    <property type="match status" value="1"/>
</dbReference>
<dbReference type="Pfam" id="PF12732">
    <property type="entry name" value="YtxH"/>
    <property type="match status" value="1"/>
</dbReference>
<sequence>MAKNKNARNFLLGAIAGGVAGSVTALLLAPKAGRELRKDIVVSAQQVSERTVHIAGQVGGTTTRIAKQVSESATDFAGKAKDTASNVIDSVRNWRSLRNDEELDDISDEAGNLLEADSVESALESDVDKSELQTVG</sequence>
<name>A0ABW0VTP5_9BACL</name>
<gene>
    <name evidence="1" type="ORF">ACFPYJ_08770</name>
</gene>
<evidence type="ECO:0000313" key="1">
    <source>
        <dbReference type="EMBL" id="MFC5649221.1"/>
    </source>
</evidence>
<reference evidence="2" key="1">
    <citation type="journal article" date="2019" name="Int. J. Syst. Evol. Microbiol.">
        <title>The Global Catalogue of Microorganisms (GCM) 10K type strain sequencing project: providing services to taxonomists for standard genome sequencing and annotation.</title>
        <authorList>
            <consortium name="The Broad Institute Genomics Platform"/>
            <consortium name="The Broad Institute Genome Sequencing Center for Infectious Disease"/>
            <person name="Wu L."/>
            <person name="Ma J."/>
        </authorList>
    </citation>
    <scope>NUCLEOTIDE SEQUENCE [LARGE SCALE GENOMIC DNA]</scope>
    <source>
        <strain evidence="2">CGMCC 1.3240</strain>
    </source>
</reference>
<accession>A0ABW0VTP5</accession>
<dbReference type="RefSeq" id="WP_379187719.1">
    <property type="nucleotide sequence ID" value="NZ_JBHSOW010000030.1"/>
</dbReference>
<evidence type="ECO:0000313" key="2">
    <source>
        <dbReference type="Proteomes" id="UP001596047"/>
    </source>
</evidence>
<organism evidence="1 2">
    <name type="scientific">Paenibacillus solisilvae</name>
    <dbReference type="NCBI Taxonomy" id="2486751"/>
    <lineage>
        <taxon>Bacteria</taxon>
        <taxon>Bacillati</taxon>
        <taxon>Bacillota</taxon>
        <taxon>Bacilli</taxon>
        <taxon>Bacillales</taxon>
        <taxon>Paenibacillaceae</taxon>
        <taxon>Paenibacillus</taxon>
    </lineage>
</organism>
<proteinExistence type="predicted"/>
<dbReference type="PANTHER" id="PTHR35792">
    <property type="entry name" value="GENERAL STRESS PROTEIN"/>
    <property type="match status" value="1"/>
</dbReference>
<dbReference type="InterPro" id="IPR052928">
    <property type="entry name" value="Desiccation-related_membrane"/>
</dbReference>